<organism evidence="1 2">
    <name type="scientific">Rhabditophanes sp. KR3021</name>
    <dbReference type="NCBI Taxonomy" id="114890"/>
    <lineage>
        <taxon>Eukaryota</taxon>
        <taxon>Metazoa</taxon>
        <taxon>Ecdysozoa</taxon>
        <taxon>Nematoda</taxon>
        <taxon>Chromadorea</taxon>
        <taxon>Rhabditida</taxon>
        <taxon>Tylenchina</taxon>
        <taxon>Panagrolaimomorpha</taxon>
        <taxon>Strongyloidoidea</taxon>
        <taxon>Alloionematidae</taxon>
        <taxon>Rhabditophanes</taxon>
    </lineage>
</organism>
<evidence type="ECO:0000313" key="2">
    <source>
        <dbReference type="WBParaSite" id="RSKR_0001126800.1"/>
    </source>
</evidence>
<evidence type="ECO:0000313" key="1">
    <source>
        <dbReference type="Proteomes" id="UP000095286"/>
    </source>
</evidence>
<sequence length="190" mass="22419">MDPNNNFKTFCFHVEKVVILICLLEIAIFIYSFKSEMEHPFEFCQSFNVTELEEISTGRGPSRMHMIEKRICTSNNTFINFFIISHLVSDILCLSSACTYRVTLVVPLLMILAANIICSSIYIFTFLVAHFFFGSVYDGYLVTFICLQLLFRIYEFAITRRYYWYKNFQTSFKLAPVNNLLYEDDYPFQF</sequence>
<dbReference type="Proteomes" id="UP000095286">
    <property type="component" value="Unplaced"/>
</dbReference>
<name>A0AC35UH68_9BILA</name>
<reference evidence="2" key="1">
    <citation type="submission" date="2016-11" db="UniProtKB">
        <authorList>
            <consortium name="WormBaseParasite"/>
        </authorList>
    </citation>
    <scope>IDENTIFICATION</scope>
    <source>
        <strain evidence="2">KR3021</strain>
    </source>
</reference>
<protein>
    <submittedName>
        <fullName evidence="2">Uncharacterized protein</fullName>
    </submittedName>
</protein>
<accession>A0AC35UH68</accession>
<dbReference type="WBParaSite" id="RSKR_0001126800.1">
    <property type="protein sequence ID" value="RSKR_0001126800.1"/>
    <property type="gene ID" value="RSKR_0001126800"/>
</dbReference>
<proteinExistence type="predicted"/>